<evidence type="ECO:0000256" key="7">
    <source>
        <dbReference type="ARBA" id="ARBA00022737"/>
    </source>
</evidence>
<dbReference type="EMBL" id="JADCNL010000006">
    <property type="protein sequence ID" value="KAG0477155.1"/>
    <property type="molecule type" value="Genomic_DNA"/>
</dbReference>
<comment type="similarity">
    <text evidence="2">Belongs to the RLP family.</text>
</comment>
<evidence type="ECO:0000256" key="4">
    <source>
        <dbReference type="ARBA" id="ARBA00022614"/>
    </source>
</evidence>
<dbReference type="Gene3D" id="3.80.10.10">
    <property type="entry name" value="Ribonuclease Inhibitor"/>
    <property type="match status" value="1"/>
</dbReference>
<evidence type="ECO:0000313" key="11">
    <source>
        <dbReference type="EMBL" id="KAG0477155.1"/>
    </source>
</evidence>
<dbReference type="OrthoDB" id="742491at2759"/>
<gene>
    <name evidence="11" type="ORF">HPP92_013996</name>
</gene>
<evidence type="ECO:0000256" key="6">
    <source>
        <dbReference type="ARBA" id="ARBA00022729"/>
    </source>
</evidence>
<dbReference type="AlphaFoldDB" id="A0A835QPG4"/>
<keyword evidence="4" id="KW-0433">Leucine-rich repeat</keyword>
<evidence type="ECO:0000256" key="1">
    <source>
        <dbReference type="ARBA" id="ARBA00004236"/>
    </source>
</evidence>
<keyword evidence="8" id="KW-1133">Transmembrane helix</keyword>
<proteinExistence type="inferred from homology"/>
<organism evidence="11 12">
    <name type="scientific">Vanilla planifolia</name>
    <name type="common">Vanilla</name>
    <dbReference type="NCBI Taxonomy" id="51239"/>
    <lineage>
        <taxon>Eukaryota</taxon>
        <taxon>Viridiplantae</taxon>
        <taxon>Streptophyta</taxon>
        <taxon>Embryophyta</taxon>
        <taxon>Tracheophyta</taxon>
        <taxon>Spermatophyta</taxon>
        <taxon>Magnoliopsida</taxon>
        <taxon>Liliopsida</taxon>
        <taxon>Asparagales</taxon>
        <taxon>Orchidaceae</taxon>
        <taxon>Vanilloideae</taxon>
        <taxon>Vanilleae</taxon>
        <taxon>Vanilla</taxon>
    </lineage>
</organism>
<dbReference type="PANTHER" id="PTHR48062">
    <property type="entry name" value="RECEPTOR-LIKE PROTEIN 14"/>
    <property type="match status" value="1"/>
</dbReference>
<keyword evidence="6" id="KW-0732">Signal</keyword>
<comment type="caution">
    <text evidence="11">The sequence shown here is derived from an EMBL/GenBank/DDBJ whole genome shotgun (WGS) entry which is preliminary data.</text>
</comment>
<dbReference type="GO" id="GO:0005886">
    <property type="term" value="C:plasma membrane"/>
    <property type="evidence" value="ECO:0007669"/>
    <property type="project" value="UniProtKB-SubCell"/>
</dbReference>
<dbReference type="GO" id="GO:0012505">
    <property type="term" value="C:endomembrane system"/>
    <property type="evidence" value="ECO:0007669"/>
    <property type="project" value="UniProtKB-SubCell"/>
</dbReference>
<dbReference type="Pfam" id="PF12799">
    <property type="entry name" value="LRR_4"/>
    <property type="match status" value="1"/>
</dbReference>
<keyword evidence="3" id="KW-1003">Cell membrane</keyword>
<name>A0A835QPG4_VANPL</name>
<dbReference type="SUPFAM" id="SSF52058">
    <property type="entry name" value="L domain-like"/>
    <property type="match status" value="1"/>
</dbReference>
<evidence type="ECO:0000256" key="10">
    <source>
        <dbReference type="ARBA" id="ARBA00037847"/>
    </source>
</evidence>
<dbReference type="Proteomes" id="UP000636800">
    <property type="component" value="Chromosome 6"/>
</dbReference>
<sequence>MSMPNANLDSLEFLDLHDNNITRSLPLYLAELPSLRIVSLRGNSVVGSIPVPLSKLQRLHFLDLSCNHLQDRFQASSEAFLTYSSPKTTKSYYNVFFASDSASTITST</sequence>
<reference evidence="11 12" key="1">
    <citation type="journal article" date="2020" name="Nat. Food">
        <title>A phased Vanilla planifolia genome enables genetic improvement of flavour and production.</title>
        <authorList>
            <person name="Hasing T."/>
            <person name="Tang H."/>
            <person name="Brym M."/>
            <person name="Khazi F."/>
            <person name="Huang T."/>
            <person name="Chambers A.H."/>
        </authorList>
    </citation>
    <scope>NUCLEOTIDE SEQUENCE [LARGE SCALE GENOMIC DNA]</scope>
    <source>
        <tissue evidence="11">Leaf</tissue>
    </source>
</reference>
<dbReference type="InterPro" id="IPR025875">
    <property type="entry name" value="Leu-rich_rpt_4"/>
</dbReference>
<keyword evidence="5" id="KW-0812">Transmembrane</keyword>
<evidence type="ECO:0000313" key="12">
    <source>
        <dbReference type="Proteomes" id="UP000636800"/>
    </source>
</evidence>
<dbReference type="InterPro" id="IPR051502">
    <property type="entry name" value="RLP_Defense_Trigger"/>
</dbReference>
<keyword evidence="7" id="KW-0677">Repeat</keyword>
<dbReference type="InterPro" id="IPR032675">
    <property type="entry name" value="LRR_dom_sf"/>
</dbReference>
<evidence type="ECO:0000256" key="3">
    <source>
        <dbReference type="ARBA" id="ARBA00022475"/>
    </source>
</evidence>
<evidence type="ECO:0000256" key="5">
    <source>
        <dbReference type="ARBA" id="ARBA00022692"/>
    </source>
</evidence>
<keyword evidence="9" id="KW-0472">Membrane</keyword>
<comment type="subcellular location">
    <subcellularLocation>
        <location evidence="1">Cell membrane</location>
    </subcellularLocation>
    <subcellularLocation>
        <location evidence="10">Endomembrane system</location>
        <topology evidence="10">Single-pass membrane protein</topology>
    </subcellularLocation>
</comment>
<dbReference type="PANTHER" id="PTHR48062:SF52">
    <property type="entry name" value="RECEPTOR-LIKE PROTEIN 8-RELATED"/>
    <property type="match status" value="1"/>
</dbReference>
<accession>A0A835QPG4</accession>
<protein>
    <submittedName>
        <fullName evidence="11">Uncharacterized protein</fullName>
    </submittedName>
</protein>
<evidence type="ECO:0000256" key="9">
    <source>
        <dbReference type="ARBA" id="ARBA00023136"/>
    </source>
</evidence>
<evidence type="ECO:0000256" key="8">
    <source>
        <dbReference type="ARBA" id="ARBA00022989"/>
    </source>
</evidence>
<keyword evidence="12" id="KW-1185">Reference proteome</keyword>
<evidence type="ECO:0000256" key="2">
    <source>
        <dbReference type="ARBA" id="ARBA00009592"/>
    </source>
</evidence>